<evidence type="ECO:0000313" key="16">
    <source>
        <dbReference type="Proteomes" id="UP000515153"/>
    </source>
</evidence>
<keyword evidence="10 12" id="KW-0413">Isomerase</keyword>
<reference evidence="17" key="2">
    <citation type="submission" date="2019-10" db="EMBL/GenBank/DDBJ databases">
        <authorList>
            <consortium name="NCBI Genome Project"/>
        </authorList>
    </citation>
    <scope>NUCLEOTIDE SEQUENCE</scope>
    <source>
        <strain evidence="17">NI907</strain>
    </source>
</reference>
<proteinExistence type="inferred from homology"/>
<protein>
    <recommendedName>
        <fullName evidence="5">DNA topoisomerase (ATP-hydrolyzing)</fullName>
        <ecNumber evidence="5">5.6.2.2</ecNumber>
    </recommendedName>
</protein>
<keyword evidence="16" id="KW-1185">Reference proteome</keyword>
<dbReference type="Pfam" id="PF04406">
    <property type="entry name" value="TP6A_N"/>
    <property type="match status" value="1"/>
</dbReference>
<dbReference type="PRINTS" id="PR01550">
    <property type="entry name" value="TOP6AFAMILY"/>
</dbReference>
<organism evidence="16 17">
    <name type="scientific">Pyricularia grisea</name>
    <name type="common">Crabgrass-specific blast fungus</name>
    <name type="synonym">Magnaporthe grisea</name>
    <dbReference type="NCBI Taxonomy" id="148305"/>
    <lineage>
        <taxon>Eukaryota</taxon>
        <taxon>Fungi</taxon>
        <taxon>Dikarya</taxon>
        <taxon>Ascomycota</taxon>
        <taxon>Pezizomycotina</taxon>
        <taxon>Sordariomycetes</taxon>
        <taxon>Sordariomycetidae</taxon>
        <taxon>Magnaporthales</taxon>
        <taxon>Pyriculariaceae</taxon>
        <taxon>Pyricularia</taxon>
    </lineage>
</organism>
<dbReference type="InterPro" id="IPR013048">
    <property type="entry name" value="Meiotic_Spo11"/>
</dbReference>
<dbReference type="InterPro" id="IPR036388">
    <property type="entry name" value="WH-like_DNA-bd_sf"/>
</dbReference>
<dbReference type="PANTHER" id="PTHR10848">
    <property type="entry name" value="MEIOTIC RECOMBINATION PROTEIN SPO11"/>
    <property type="match status" value="1"/>
</dbReference>
<keyword evidence="11" id="KW-0539">Nucleus</keyword>
<dbReference type="GO" id="GO:0000228">
    <property type="term" value="C:nuclear chromosome"/>
    <property type="evidence" value="ECO:0007669"/>
    <property type="project" value="TreeGrafter"/>
</dbReference>
<dbReference type="Gene3D" id="1.10.10.10">
    <property type="entry name" value="Winged helix-like DNA-binding domain superfamily/Winged helix DNA-binding domain"/>
    <property type="match status" value="1"/>
</dbReference>
<keyword evidence="7" id="KW-0460">Magnesium</keyword>
<evidence type="ECO:0000256" key="4">
    <source>
        <dbReference type="ARBA" id="ARBA00006559"/>
    </source>
</evidence>
<evidence type="ECO:0000256" key="11">
    <source>
        <dbReference type="ARBA" id="ARBA00023242"/>
    </source>
</evidence>
<dbReference type="GO" id="GO:0046872">
    <property type="term" value="F:metal ion binding"/>
    <property type="evidence" value="ECO:0007669"/>
    <property type="project" value="UniProtKB-KW"/>
</dbReference>
<dbReference type="KEGG" id="pgri:PgNI_06404"/>
<keyword evidence="9 12" id="KW-0238">DNA-binding</keyword>
<feature type="domain" description="Spo11/DNA topoisomerase VI subunit A N-terminal" evidence="14">
    <location>
        <begin position="145"/>
        <end position="206"/>
    </location>
</feature>
<evidence type="ECO:0000313" key="17">
    <source>
        <dbReference type="RefSeq" id="XP_030982516.1"/>
    </source>
</evidence>
<dbReference type="InterPro" id="IPR013049">
    <property type="entry name" value="Spo11/TopoVI_A_N"/>
</dbReference>
<dbReference type="RefSeq" id="XP_030982516.1">
    <property type="nucleotide sequence ID" value="XM_031126428.1"/>
</dbReference>
<dbReference type="GO" id="GO:0007131">
    <property type="term" value="P:reciprocal meiotic recombination"/>
    <property type="evidence" value="ECO:0007669"/>
    <property type="project" value="TreeGrafter"/>
</dbReference>
<comment type="subcellular location">
    <subcellularLocation>
        <location evidence="3">Nucleus</location>
    </subcellularLocation>
</comment>
<comment type="cofactor">
    <cofactor evidence="2">
        <name>Mg(2+)</name>
        <dbReference type="ChEBI" id="CHEBI:18420"/>
    </cofactor>
</comment>
<reference evidence="17" key="3">
    <citation type="submission" date="2025-08" db="UniProtKB">
        <authorList>
            <consortium name="RefSeq"/>
        </authorList>
    </citation>
    <scope>IDENTIFICATION</scope>
    <source>
        <strain evidence="17">NI907</strain>
    </source>
</reference>
<feature type="active site" description="O-(5'-phospho-DNA)-tyrosine intermediate" evidence="12">
    <location>
        <position position="174"/>
    </location>
</feature>
<dbReference type="GeneID" id="41961337"/>
<dbReference type="PROSITE" id="PS52041">
    <property type="entry name" value="TOPO_IIB"/>
    <property type="match status" value="1"/>
</dbReference>
<evidence type="ECO:0000259" key="15">
    <source>
        <dbReference type="Pfam" id="PF21180"/>
    </source>
</evidence>
<evidence type="ECO:0000256" key="12">
    <source>
        <dbReference type="PROSITE-ProRule" id="PRU01385"/>
    </source>
</evidence>
<dbReference type="CDD" id="cd00223">
    <property type="entry name" value="TOPRIM_TopoIIB_SPO"/>
    <property type="match status" value="1"/>
</dbReference>
<evidence type="ECO:0000256" key="1">
    <source>
        <dbReference type="ARBA" id="ARBA00000185"/>
    </source>
</evidence>
<feature type="region of interest" description="Disordered" evidence="13">
    <location>
        <begin position="16"/>
        <end position="62"/>
    </location>
</feature>
<evidence type="ECO:0000259" key="14">
    <source>
        <dbReference type="Pfam" id="PF04406"/>
    </source>
</evidence>
<dbReference type="Proteomes" id="UP000515153">
    <property type="component" value="Chromosome I"/>
</dbReference>
<evidence type="ECO:0000256" key="13">
    <source>
        <dbReference type="SAM" id="MobiDB-lite"/>
    </source>
</evidence>
<evidence type="ECO:0000256" key="2">
    <source>
        <dbReference type="ARBA" id="ARBA00001946"/>
    </source>
</evidence>
<feature type="compositionally biased region" description="Basic and acidic residues" evidence="13">
    <location>
        <begin position="53"/>
        <end position="62"/>
    </location>
</feature>
<evidence type="ECO:0000256" key="7">
    <source>
        <dbReference type="ARBA" id="ARBA00022842"/>
    </source>
</evidence>
<comment type="catalytic activity">
    <reaction evidence="1 12">
        <text>ATP-dependent breakage, passage and rejoining of double-stranded DNA.</text>
        <dbReference type="EC" id="5.6.2.2"/>
    </reaction>
</comment>
<dbReference type="GO" id="GO:0000706">
    <property type="term" value="P:meiotic DNA double-strand break processing"/>
    <property type="evidence" value="ECO:0007669"/>
    <property type="project" value="TreeGrafter"/>
</dbReference>
<dbReference type="InterPro" id="IPR034136">
    <property type="entry name" value="TOPRIM_Topo6A/Spo11"/>
</dbReference>
<evidence type="ECO:0000256" key="5">
    <source>
        <dbReference type="ARBA" id="ARBA00012895"/>
    </source>
</evidence>
<dbReference type="InterPro" id="IPR002815">
    <property type="entry name" value="Spo11/TopoVI_A"/>
</dbReference>
<evidence type="ECO:0000256" key="3">
    <source>
        <dbReference type="ARBA" id="ARBA00004123"/>
    </source>
</evidence>
<gene>
    <name evidence="17" type="ORF">PgNI_06404</name>
</gene>
<dbReference type="PANTHER" id="PTHR10848:SF0">
    <property type="entry name" value="MEIOTIC RECOMBINATION PROTEIN SPO11"/>
    <property type="match status" value="1"/>
</dbReference>
<name>A0A6P8B5K8_PYRGI</name>
<dbReference type="Gene3D" id="3.40.1360.10">
    <property type="match status" value="1"/>
</dbReference>
<dbReference type="EC" id="5.6.2.2" evidence="5"/>
<sequence length="482" mass="54436">MMLRRSGRVRKPPRWLLLSSVPVEPQDQANSQNTRASENRQELAMQDQGSDSRYSRDRSQSAERFVEHGNEYVQQQAIIHTASRSPSNAESHPVTVISQIEAIFESIAVDIQQGRELTIPYCRVRGTRDINSRLRFPGRSVSEARSFARVLCILEMSHQALISGNIVTKRNIFYQAKALFRDQAVVDRLVDDVAFTLGVGRHSLNITAAGKGLVIGPISFVLNDGTMVSCDHMRTEGTIICSTEGLGQIEFPSACWVLIIEKEATFRTLASSQFFRNSRAGPGIMITASHRPKSYPDLNTRNLVYCLRDARPWIPIYTLVDYDPDGIRILCTYKYGSSSLEHERRSAVNSIEWIGIRFSDVKQHYLRPCNSLLQDDGSQINIEAHSRLDVVQVRSRPGFSMPRQNDFEASTSQLTTRDRKLAHEMVSRLSGSLDMRGEHEEHLRELQVMLMLNVKAEIQAVDNLGDITEWIDNKLCAQLMGA</sequence>
<comment type="similarity">
    <text evidence="4 12">Belongs to the TOP6A family.</text>
</comment>
<dbReference type="SUPFAM" id="SSF56726">
    <property type="entry name" value="DNA topoisomerase IV, alpha subunit"/>
    <property type="match status" value="1"/>
</dbReference>
<dbReference type="GO" id="GO:0003918">
    <property type="term" value="F:DNA topoisomerase type II (double strand cut, ATP-hydrolyzing) activity"/>
    <property type="evidence" value="ECO:0007669"/>
    <property type="project" value="UniProtKB-UniRule"/>
</dbReference>
<dbReference type="GO" id="GO:0042138">
    <property type="term" value="P:meiotic DNA double-strand break formation"/>
    <property type="evidence" value="ECO:0007669"/>
    <property type="project" value="InterPro"/>
</dbReference>
<dbReference type="GO" id="GO:0005524">
    <property type="term" value="F:ATP binding"/>
    <property type="evidence" value="ECO:0007669"/>
    <property type="project" value="InterPro"/>
</dbReference>
<evidence type="ECO:0000256" key="9">
    <source>
        <dbReference type="ARBA" id="ARBA00023125"/>
    </source>
</evidence>
<reference evidence="16 17" key="1">
    <citation type="journal article" date="2019" name="Mol. Biol. Evol.">
        <title>Blast fungal genomes show frequent chromosomal changes, gene gains and losses, and effector gene turnover.</title>
        <authorList>
            <person name="Gomez Luciano L.B."/>
            <person name="Jason Tsai I."/>
            <person name="Chuma I."/>
            <person name="Tosa Y."/>
            <person name="Chen Y.H."/>
            <person name="Li J.Y."/>
            <person name="Li M.Y."/>
            <person name="Jade Lu M.Y."/>
            <person name="Nakayashiki H."/>
            <person name="Li W.H."/>
        </authorList>
    </citation>
    <scope>NUCLEOTIDE SEQUENCE [LARGE SCALE GENOMIC DNA]</scope>
    <source>
        <strain evidence="16 17">NI907</strain>
    </source>
</reference>
<accession>A0A6P8B5K8</accession>
<dbReference type="InterPro" id="IPR036078">
    <property type="entry name" value="Spo11/TopoVI_A_sf"/>
</dbReference>
<evidence type="ECO:0000256" key="8">
    <source>
        <dbReference type="ARBA" id="ARBA00023029"/>
    </source>
</evidence>
<evidence type="ECO:0000256" key="10">
    <source>
        <dbReference type="ARBA" id="ARBA00023235"/>
    </source>
</evidence>
<keyword evidence="6" id="KW-0479">Metal-binding</keyword>
<keyword evidence="8 12" id="KW-0799">Topoisomerase</keyword>
<feature type="compositionally biased region" description="Polar residues" evidence="13">
    <location>
        <begin position="27"/>
        <end position="36"/>
    </location>
</feature>
<dbReference type="Pfam" id="PF21180">
    <property type="entry name" value="TOP6A-Spo11_Toprim"/>
    <property type="match status" value="1"/>
</dbReference>
<dbReference type="AlphaFoldDB" id="A0A6P8B5K8"/>
<dbReference type="GO" id="GO:0003677">
    <property type="term" value="F:DNA binding"/>
    <property type="evidence" value="ECO:0007669"/>
    <property type="project" value="UniProtKB-UniRule"/>
</dbReference>
<dbReference type="PRINTS" id="PR01551">
    <property type="entry name" value="SPO11HOMOLOG"/>
</dbReference>
<evidence type="ECO:0000256" key="6">
    <source>
        <dbReference type="ARBA" id="ARBA00022723"/>
    </source>
</evidence>
<feature type="domain" description="Topoisomerase 6 subunit A/Spo11 TOPRIM" evidence="15">
    <location>
        <begin position="256"/>
        <end position="382"/>
    </location>
</feature>